<organism evidence="3 4">
    <name type="scientific">Rhodohalobacter mucosus</name>
    <dbReference type="NCBI Taxonomy" id="2079485"/>
    <lineage>
        <taxon>Bacteria</taxon>
        <taxon>Pseudomonadati</taxon>
        <taxon>Balneolota</taxon>
        <taxon>Balneolia</taxon>
        <taxon>Balneolales</taxon>
        <taxon>Balneolaceae</taxon>
        <taxon>Rhodohalobacter</taxon>
    </lineage>
</organism>
<protein>
    <recommendedName>
        <fullName evidence="2">Peptidase S24/S26A/S26B/S26C domain-containing protein</fullName>
    </recommendedName>
</protein>
<dbReference type="RefSeq" id="WP_109647966.1">
    <property type="nucleotide sequence ID" value="NZ_QGGB01000010.1"/>
</dbReference>
<dbReference type="Pfam" id="PF00717">
    <property type="entry name" value="Peptidase_S24"/>
    <property type="match status" value="1"/>
</dbReference>
<feature type="region of interest" description="Disordered" evidence="1">
    <location>
        <begin position="1"/>
        <end position="25"/>
    </location>
</feature>
<dbReference type="AlphaFoldDB" id="A0A316TLZ0"/>
<dbReference type="InterPro" id="IPR036286">
    <property type="entry name" value="LexA/Signal_pep-like_sf"/>
</dbReference>
<dbReference type="InterPro" id="IPR015927">
    <property type="entry name" value="Peptidase_S24_S26A/B/C"/>
</dbReference>
<dbReference type="EMBL" id="QGGB01000010">
    <property type="protein sequence ID" value="PWN05410.1"/>
    <property type="molecule type" value="Genomic_DNA"/>
</dbReference>
<evidence type="ECO:0000313" key="4">
    <source>
        <dbReference type="Proteomes" id="UP000245533"/>
    </source>
</evidence>
<reference evidence="3 4" key="1">
    <citation type="submission" date="2018-05" db="EMBL/GenBank/DDBJ databases">
        <title>Rhodohalobacter halophilus gen. nov., sp. nov., a moderately halophilic member of the family Balneolaceae.</title>
        <authorList>
            <person name="Liu Z.-W."/>
        </authorList>
    </citation>
    <scope>NUCLEOTIDE SEQUENCE [LARGE SCALE GENOMIC DNA]</scope>
    <source>
        <strain evidence="3 4">8A47</strain>
    </source>
</reference>
<dbReference type="OrthoDB" id="9787787at2"/>
<sequence length="137" mass="15221">MQTAIPYTDNEKAAGPNRPIETGFPSPATDHIESPLNLQEYVVRHPASTYFARIGEEGHPELGLYSGDIVVVDRSLAPRPNSLVIAELHGEHKICRLHSKNGTWLLEDGAGIIHEVSFRDPFDTPVWGRITHVIHQV</sequence>
<dbReference type="SUPFAM" id="SSF51306">
    <property type="entry name" value="LexA/Signal peptidase"/>
    <property type="match status" value="1"/>
</dbReference>
<name>A0A316TLZ0_9BACT</name>
<comment type="caution">
    <text evidence="3">The sequence shown here is derived from an EMBL/GenBank/DDBJ whole genome shotgun (WGS) entry which is preliminary data.</text>
</comment>
<evidence type="ECO:0000256" key="1">
    <source>
        <dbReference type="SAM" id="MobiDB-lite"/>
    </source>
</evidence>
<evidence type="ECO:0000259" key="2">
    <source>
        <dbReference type="Pfam" id="PF00717"/>
    </source>
</evidence>
<gene>
    <name evidence="3" type="ORF">DDZ15_15195</name>
</gene>
<dbReference type="Proteomes" id="UP000245533">
    <property type="component" value="Unassembled WGS sequence"/>
</dbReference>
<keyword evidence="4" id="KW-1185">Reference proteome</keyword>
<proteinExistence type="predicted"/>
<feature type="domain" description="Peptidase S24/S26A/S26B/S26C" evidence="2">
    <location>
        <begin position="20"/>
        <end position="106"/>
    </location>
</feature>
<evidence type="ECO:0000313" key="3">
    <source>
        <dbReference type="EMBL" id="PWN05410.1"/>
    </source>
</evidence>
<dbReference type="Gene3D" id="2.10.109.10">
    <property type="entry name" value="Umud Fragment, subunit A"/>
    <property type="match status" value="1"/>
</dbReference>
<accession>A0A316TLZ0</accession>